<dbReference type="InterPro" id="IPR013078">
    <property type="entry name" value="His_Pase_superF_clade-1"/>
</dbReference>
<dbReference type="InterPro" id="IPR050275">
    <property type="entry name" value="PGM_Phosphatase"/>
</dbReference>
<proteinExistence type="predicted"/>
<name>A0ABS1SVQ1_9GAMM</name>
<dbReference type="Proteomes" id="UP000604898">
    <property type="component" value="Unassembled WGS sequence"/>
</dbReference>
<organism evidence="1 2">
    <name type="scientific">Shewanella schlegeliana</name>
    <dbReference type="NCBI Taxonomy" id="190308"/>
    <lineage>
        <taxon>Bacteria</taxon>
        <taxon>Pseudomonadati</taxon>
        <taxon>Pseudomonadota</taxon>
        <taxon>Gammaproteobacteria</taxon>
        <taxon>Alteromonadales</taxon>
        <taxon>Shewanellaceae</taxon>
        <taxon>Shewanella</taxon>
    </lineage>
</organism>
<evidence type="ECO:0000313" key="1">
    <source>
        <dbReference type="EMBL" id="MBL4912613.1"/>
    </source>
</evidence>
<dbReference type="SMART" id="SM00855">
    <property type="entry name" value="PGAM"/>
    <property type="match status" value="1"/>
</dbReference>
<dbReference type="CDD" id="cd07067">
    <property type="entry name" value="HP_PGM_like"/>
    <property type="match status" value="1"/>
</dbReference>
<comment type="caution">
    <text evidence="1">The sequence shown here is derived from an EMBL/GenBank/DDBJ whole genome shotgun (WGS) entry which is preliminary data.</text>
</comment>
<accession>A0ABS1SVQ1</accession>
<dbReference type="PANTHER" id="PTHR48100:SF1">
    <property type="entry name" value="HISTIDINE PHOSPHATASE FAMILY PROTEIN-RELATED"/>
    <property type="match status" value="1"/>
</dbReference>
<sequence>MQTTKVILLRHGECEGGNILRGQIDVALTEQGKKQMQTALSPLFSNEFSNEFSGTLSDESPDDCLPDIVMSSPLIRCAKVAQQFAEKHQLGFVIEDRFKELNFGDWDGKTFDTLYQCYAAELDAYWANPWKIPPPNGESMQAFEYRIGDAWQSMLEAHQGQCVLLVTHGGVIRHLIAKALGVSQAGGFYTSLKLPYAAKVEIDVLHDSDKQYMTLNWG</sequence>
<keyword evidence="2" id="KW-1185">Reference proteome</keyword>
<dbReference type="PIRSF" id="PIRSF000709">
    <property type="entry name" value="6PFK_2-Ptase"/>
    <property type="match status" value="1"/>
</dbReference>
<dbReference type="PANTHER" id="PTHR48100">
    <property type="entry name" value="BROAD-SPECIFICITY PHOSPHATASE YOR283W-RELATED"/>
    <property type="match status" value="1"/>
</dbReference>
<evidence type="ECO:0000313" key="2">
    <source>
        <dbReference type="Proteomes" id="UP000604898"/>
    </source>
</evidence>
<reference evidence="1 2" key="1">
    <citation type="submission" date="2021-01" db="EMBL/GenBank/DDBJ databases">
        <title>Genome sequence of Shewanella schlegeliana JCM 11561.</title>
        <authorList>
            <person name="Zhang H."/>
            <person name="Li C."/>
        </authorList>
    </citation>
    <scope>NUCLEOTIDE SEQUENCE [LARGE SCALE GENOMIC DNA]</scope>
    <source>
        <strain evidence="1 2">JCM 11561</strain>
    </source>
</reference>
<dbReference type="SUPFAM" id="SSF53254">
    <property type="entry name" value="Phosphoglycerate mutase-like"/>
    <property type="match status" value="1"/>
</dbReference>
<dbReference type="EMBL" id="JAESVD010000003">
    <property type="protein sequence ID" value="MBL4912613.1"/>
    <property type="molecule type" value="Genomic_DNA"/>
</dbReference>
<gene>
    <name evidence="1" type="ORF">JMA39_05600</name>
</gene>
<protein>
    <submittedName>
        <fullName evidence="1">Alpha-ribazole phosphatase family protein</fullName>
    </submittedName>
</protein>
<dbReference type="Pfam" id="PF00300">
    <property type="entry name" value="His_Phos_1"/>
    <property type="match status" value="2"/>
</dbReference>
<dbReference type="Gene3D" id="3.40.50.1240">
    <property type="entry name" value="Phosphoglycerate mutase-like"/>
    <property type="match status" value="1"/>
</dbReference>
<dbReference type="InterPro" id="IPR029033">
    <property type="entry name" value="His_PPase_superfam"/>
</dbReference>